<name>A0A6H1ZAL8_9ZZZZ</name>
<reference evidence="2" key="1">
    <citation type="submission" date="2020-03" db="EMBL/GenBank/DDBJ databases">
        <title>The deep terrestrial virosphere.</title>
        <authorList>
            <person name="Holmfeldt K."/>
            <person name="Nilsson E."/>
            <person name="Simone D."/>
            <person name="Lopez-Fernandez M."/>
            <person name="Wu X."/>
            <person name="de Brujin I."/>
            <person name="Lundin D."/>
            <person name="Andersson A."/>
            <person name="Bertilsson S."/>
            <person name="Dopson M."/>
        </authorList>
    </citation>
    <scope>NUCLEOTIDE SEQUENCE</scope>
    <source>
        <strain evidence="2">TM448A00111</strain>
    </source>
</reference>
<dbReference type="AlphaFoldDB" id="A0A6H1ZAL8"/>
<evidence type="ECO:0000256" key="1">
    <source>
        <dbReference type="SAM" id="MobiDB-lite"/>
    </source>
</evidence>
<organism evidence="2">
    <name type="scientific">viral metagenome</name>
    <dbReference type="NCBI Taxonomy" id="1070528"/>
    <lineage>
        <taxon>unclassified sequences</taxon>
        <taxon>metagenomes</taxon>
        <taxon>organismal metagenomes</taxon>
    </lineage>
</organism>
<feature type="region of interest" description="Disordered" evidence="1">
    <location>
        <begin position="1"/>
        <end position="20"/>
    </location>
</feature>
<evidence type="ECO:0000313" key="2">
    <source>
        <dbReference type="EMBL" id="QJA44604.1"/>
    </source>
</evidence>
<accession>A0A6H1ZAL8</accession>
<protein>
    <submittedName>
        <fullName evidence="2">Uncharacterized protein</fullName>
    </submittedName>
</protein>
<dbReference type="EMBL" id="MT143977">
    <property type="protein sequence ID" value="QJA44604.1"/>
    <property type="molecule type" value="Genomic_DNA"/>
</dbReference>
<proteinExistence type="predicted"/>
<feature type="compositionally biased region" description="Polar residues" evidence="1">
    <location>
        <begin position="1"/>
        <end position="16"/>
    </location>
</feature>
<gene>
    <name evidence="2" type="ORF">TM448A00111_0107</name>
</gene>
<sequence>MVVSAMSNKLPSNQSEDNMKKVLPQGEGYWRLNLFPLGGDFRRATTDLAIIAIERTFSPPVRGCTHVVQLANGDKAAIDLSRAMSGM</sequence>